<organism evidence="2 3">
    <name type="scientific">Streptomyces scabiei</name>
    <dbReference type="NCBI Taxonomy" id="1930"/>
    <lineage>
        <taxon>Bacteria</taxon>
        <taxon>Bacillati</taxon>
        <taxon>Actinomycetota</taxon>
        <taxon>Actinomycetes</taxon>
        <taxon>Kitasatosporales</taxon>
        <taxon>Streptomycetaceae</taxon>
        <taxon>Streptomyces</taxon>
    </lineage>
</organism>
<proteinExistence type="predicted"/>
<dbReference type="AlphaFoldDB" id="A0A100JWW5"/>
<comment type="caution">
    <text evidence="2">The sequence shown here is derived from an EMBL/GenBank/DDBJ whole genome shotgun (WGS) entry which is preliminary data.</text>
</comment>
<dbReference type="InterPro" id="IPR001932">
    <property type="entry name" value="PPM-type_phosphatase-like_dom"/>
</dbReference>
<feature type="domain" description="PPM-type phosphatase" evidence="1">
    <location>
        <begin position="35"/>
        <end position="227"/>
    </location>
</feature>
<dbReference type="EMBL" id="BCMM01000051">
    <property type="protein sequence ID" value="GAQ67164.1"/>
    <property type="molecule type" value="Genomic_DNA"/>
</dbReference>
<dbReference type="Pfam" id="PF13672">
    <property type="entry name" value="PP2C_2"/>
    <property type="match status" value="1"/>
</dbReference>
<evidence type="ECO:0000313" key="3">
    <source>
        <dbReference type="Proteomes" id="UP000067448"/>
    </source>
</evidence>
<reference evidence="3" key="3">
    <citation type="submission" date="2016-02" db="EMBL/GenBank/DDBJ databases">
        <title>Draft genome of pathogenic Streptomyces sp. in Japan.</title>
        <authorList>
            <person name="Tomihama T."/>
            <person name="Ikenaga M."/>
            <person name="Sakai M."/>
            <person name="Okubo T."/>
            <person name="Ikeda S."/>
        </authorList>
    </citation>
    <scope>NUCLEOTIDE SEQUENCE [LARGE SCALE GENOMIC DNA]</scope>
    <source>
        <strain evidence="3">S58</strain>
    </source>
</reference>
<reference evidence="2 3" key="2">
    <citation type="journal article" date="2016" name="Genome Announc.">
        <title>Draft Genome Sequences of Streptomyces scabiei S58, Streptomyces turgidiscabies T45, and Streptomyces acidiscabies a10, the Pathogens of Potato Common Scab, Isolated in Japan.</title>
        <authorList>
            <person name="Tomihama T."/>
            <person name="Nishi Y."/>
            <person name="Sakai M."/>
            <person name="Ikenaga M."/>
            <person name="Okubo T."/>
            <person name="Ikeda S."/>
        </authorList>
    </citation>
    <scope>NUCLEOTIDE SEQUENCE [LARGE SCALE GENOMIC DNA]</scope>
    <source>
        <strain evidence="2 3">S58</strain>
    </source>
</reference>
<evidence type="ECO:0000259" key="1">
    <source>
        <dbReference type="Pfam" id="PF13672"/>
    </source>
</evidence>
<reference evidence="3" key="1">
    <citation type="submission" date="2015-11" db="EMBL/GenBank/DDBJ databases">
        <authorList>
            <consortium name="Cross-ministerial Strategic Innovation Promotion Program (SIP) consortium"/>
            <person name="Tomihama T."/>
            <person name="Ikenaga M."/>
            <person name="Sakai M."/>
            <person name="Okubo T."/>
            <person name="Ikeda S."/>
        </authorList>
    </citation>
    <scope>NUCLEOTIDE SEQUENCE [LARGE SCALE GENOMIC DNA]</scope>
    <source>
        <strain evidence="3">S58</strain>
    </source>
</reference>
<dbReference type="Proteomes" id="UP000067448">
    <property type="component" value="Unassembled WGS sequence"/>
</dbReference>
<protein>
    <recommendedName>
        <fullName evidence="1">PPM-type phosphatase domain-containing protein</fullName>
    </recommendedName>
</protein>
<gene>
    <name evidence="2" type="ORF">SsS58_07610</name>
</gene>
<sequence length="281" mass="30319">MRRPWPASHESRDGLVQTGRMRTELVSEPGDPLRPNEDFASVALPAGGQGGALVVLDGVTPPPDGYGCRHSVAWFTSRLGGTLTELSVSERDSPLSDVLSQAISRTARAHVQTCDLSHPRTPQATVALARWSPTAVEYLVLSDSALLLERTDGTVTAVLDDRLSLLPPAARATAAIVDSTVRNREGGFWTAAADPAVAARAVTGTVPRAEVRSLLALTDGASRWVETFREGDWTACLTLVRKVGAHGLVRRVRELESIDVEREFLGRAKRHDDASVVYVRE</sequence>
<name>A0A100JWW5_STRSC</name>
<accession>A0A100JWW5</accession>
<evidence type="ECO:0000313" key="2">
    <source>
        <dbReference type="EMBL" id="GAQ67164.1"/>
    </source>
</evidence>